<keyword evidence="2" id="KW-1185">Reference proteome</keyword>
<dbReference type="OrthoDB" id="7433274at2"/>
<gene>
    <name evidence="1" type="ORF">AA309_17405</name>
</gene>
<dbReference type="RefSeq" id="WP_047190293.1">
    <property type="nucleotide sequence ID" value="NZ_LCYG01000043.1"/>
</dbReference>
<proteinExistence type="predicted"/>
<name>A0A0H1R9N1_9HYPH</name>
<evidence type="ECO:0000313" key="2">
    <source>
        <dbReference type="Proteomes" id="UP000035489"/>
    </source>
</evidence>
<dbReference type="Proteomes" id="UP000035489">
    <property type="component" value="Unassembled WGS sequence"/>
</dbReference>
<comment type="caution">
    <text evidence="1">The sequence shown here is derived from an EMBL/GenBank/DDBJ whole genome shotgun (WGS) entry which is preliminary data.</text>
</comment>
<reference evidence="1 2" key="1">
    <citation type="submission" date="2015-05" db="EMBL/GenBank/DDBJ databases">
        <title>Draft genome sequence of Microvirga vignae strain BR3299, a novel nitrogen fixing bacteria isolated from Brazil semi-aired region.</title>
        <authorList>
            <person name="Zilli J.E."/>
            <person name="Passos S.R."/>
            <person name="Leite J."/>
            <person name="Baldani J.I."/>
            <person name="Xavier G.R."/>
            <person name="Rumjaneck N.G."/>
            <person name="Simoes-Araujo J.L."/>
        </authorList>
    </citation>
    <scope>NUCLEOTIDE SEQUENCE [LARGE SCALE GENOMIC DNA]</scope>
    <source>
        <strain evidence="1 2">BR3299</strain>
    </source>
</reference>
<dbReference type="EMBL" id="LCYG01000043">
    <property type="protein sequence ID" value="KLK91883.1"/>
    <property type="molecule type" value="Genomic_DNA"/>
</dbReference>
<sequence length="116" mass="12415">MGIDFIRNASGTPYTKRWAKGLDRTKAPTLMDICLSEEGRTLTAKLIPKGAARQGATVLVQFKGPELVVLDGLRQVASIANVPTSVRAALEVRQGMAPAVIERIGVLGATMEIKLK</sequence>
<accession>A0A0H1R9N1</accession>
<dbReference type="PATRIC" id="fig|1225564.3.peg.4592"/>
<dbReference type="STRING" id="1225564.AA309_17405"/>
<organism evidence="1 2">
    <name type="scientific">Microvirga vignae</name>
    <dbReference type="NCBI Taxonomy" id="1225564"/>
    <lineage>
        <taxon>Bacteria</taxon>
        <taxon>Pseudomonadati</taxon>
        <taxon>Pseudomonadota</taxon>
        <taxon>Alphaproteobacteria</taxon>
        <taxon>Hyphomicrobiales</taxon>
        <taxon>Methylobacteriaceae</taxon>
        <taxon>Microvirga</taxon>
    </lineage>
</organism>
<protein>
    <submittedName>
        <fullName evidence="1">Uncharacterized protein</fullName>
    </submittedName>
</protein>
<evidence type="ECO:0000313" key="1">
    <source>
        <dbReference type="EMBL" id="KLK91883.1"/>
    </source>
</evidence>
<dbReference type="AlphaFoldDB" id="A0A0H1R9N1"/>